<reference evidence="2 3" key="1">
    <citation type="submission" date="2021-01" db="EMBL/GenBank/DDBJ databases">
        <title>C459-1 draft genome sequence.</title>
        <authorList>
            <person name="Zhang X.-F."/>
        </authorList>
    </citation>
    <scope>NUCLEOTIDE SEQUENCE [LARGE SCALE GENOMIC DNA]</scope>
    <source>
        <strain evidence="3">C459-1</strain>
    </source>
</reference>
<dbReference type="Proteomes" id="UP000625283">
    <property type="component" value="Unassembled WGS sequence"/>
</dbReference>
<comment type="caution">
    <text evidence="2">The sequence shown here is derived from an EMBL/GenBank/DDBJ whole genome shotgun (WGS) entry which is preliminary data.</text>
</comment>
<evidence type="ECO:0000259" key="1">
    <source>
        <dbReference type="Pfam" id="PF01841"/>
    </source>
</evidence>
<gene>
    <name evidence="2" type="ORF">JKG61_22055</name>
</gene>
<protein>
    <submittedName>
        <fullName evidence="2">Transglutaminase domain-containing protein</fullName>
    </submittedName>
</protein>
<dbReference type="InterPro" id="IPR052557">
    <property type="entry name" value="CAP/Cytokinesis_protein"/>
</dbReference>
<dbReference type="EMBL" id="JAERTY010000017">
    <property type="protein sequence ID" value="MBL1411458.1"/>
    <property type="molecule type" value="Genomic_DNA"/>
</dbReference>
<sequence length="329" mass="37418">MFRVFLFLFALLPFQLVGQTIEIDSILVEKFSTTDLTTVPTAKDLANRVSTFTADKAEQLQLLLLWAYKNMEADSVRFFHGGPRVEPAEAFKKRKGLCEDYSAIMDEFCQTLGIPHLRIEGYVRELDFQPKTVFKTGNHVWNAVFVGSNWVLCDLFWSTSSMKSSSDPVPGFERKLNTKYYLSPSANFSETHLPLDPVFQLTDHPIKLEAFTNVAIGIDEQIERMPYCNYLDSICNIQKLPPEERELNKAKNAYLYNPQNSNVLIAAYYNHAVPVLNNRSAKKAELLRVKKNLIAAIELLKISDDSAIQSLTEQCKEGVAYADQRLKTL</sequence>
<name>A0ABS1R9V8_9SPHI</name>
<evidence type="ECO:0000313" key="2">
    <source>
        <dbReference type="EMBL" id="MBL1411458.1"/>
    </source>
</evidence>
<dbReference type="RefSeq" id="WP_202105172.1">
    <property type="nucleotide sequence ID" value="NZ_JAERTY010000017.1"/>
</dbReference>
<dbReference type="Pfam" id="PF01841">
    <property type="entry name" value="Transglut_core"/>
    <property type="match status" value="1"/>
</dbReference>
<accession>A0ABS1R9V8</accession>
<dbReference type="InterPro" id="IPR038765">
    <property type="entry name" value="Papain-like_cys_pep_sf"/>
</dbReference>
<organism evidence="2 3">
    <name type="scientific">Sphingobacterium faecale</name>
    <dbReference type="NCBI Taxonomy" id="2803775"/>
    <lineage>
        <taxon>Bacteria</taxon>
        <taxon>Pseudomonadati</taxon>
        <taxon>Bacteroidota</taxon>
        <taxon>Sphingobacteriia</taxon>
        <taxon>Sphingobacteriales</taxon>
        <taxon>Sphingobacteriaceae</taxon>
        <taxon>Sphingobacterium</taxon>
    </lineage>
</organism>
<dbReference type="PANTHER" id="PTHR46333:SF2">
    <property type="entry name" value="CYTOKINESIS PROTEIN 3"/>
    <property type="match status" value="1"/>
</dbReference>
<feature type="domain" description="Transglutaminase-like" evidence="1">
    <location>
        <begin position="44"/>
        <end position="154"/>
    </location>
</feature>
<dbReference type="PANTHER" id="PTHR46333">
    <property type="entry name" value="CYTOKINESIS PROTEIN 3"/>
    <property type="match status" value="1"/>
</dbReference>
<dbReference type="Gene3D" id="3.10.620.30">
    <property type="match status" value="1"/>
</dbReference>
<dbReference type="SUPFAM" id="SSF54001">
    <property type="entry name" value="Cysteine proteinases"/>
    <property type="match status" value="1"/>
</dbReference>
<keyword evidence="3" id="KW-1185">Reference proteome</keyword>
<evidence type="ECO:0000313" key="3">
    <source>
        <dbReference type="Proteomes" id="UP000625283"/>
    </source>
</evidence>
<dbReference type="InterPro" id="IPR002931">
    <property type="entry name" value="Transglutaminase-like"/>
</dbReference>
<proteinExistence type="predicted"/>